<gene>
    <name evidence="2" type="ORF">CN958_09935</name>
</gene>
<keyword evidence="1" id="KW-1133">Transmembrane helix</keyword>
<evidence type="ECO:0000313" key="2">
    <source>
        <dbReference type="EMBL" id="PGM94386.1"/>
    </source>
</evidence>
<dbReference type="AlphaFoldDB" id="A0A2B9E3Q4"/>
<keyword evidence="1" id="KW-0472">Membrane</keyword>
<reference evidence="2 3" key="1">
    <citation type="submission" date="2017-09" db="EMBL/GenBank/DDBJ databases">
        <title>Large-scale bioinformatics analysis of Bacillus genomes uncovers conserved roles of natural products in bacterial physiology.</title>
        <authorList>
            <consortium name="Agbiome Team Llc"/>
            <person name="Bleich R.M."/>
            <person name="Grubbs K.J."/>
            <person name="Santa Maria K.C."/>
            <person name="Allen S.E."/>
            <person name="Farag S."/>
            <person name="Shank E.A."/>
            <person name="Bowers A."/>
        </authorList>
    </citation>
    <scope>NUCLEOTIDE SEQUENCE [LARGE SCALE GENOMIC DNA]</scope>
    <source>
        <strain evidence="2 3">AFS053130</strain>
    </source>
</reference>
<feature type="transmembrane region" description="Helical" evidence="1">
    <location>
        <begin position="6"/>
        <end position="26"/>
    </location>
</feature>
<proteinExistence type="predicted"/>
<evidence type="ECO:0000313" key="3">
    <source>
        <dbReference type="Proteomes" id="UP000222054"/>
    </source>
</evidence>
<dbReference type="Proteomes" id="UP000222054">
    <property type="component" value="Unassembled WGS sequence"/>
</dbReference>
<comment type="caution">
    <text evidence="2">The sequence shown here is derived from an EMBL/GenBank/DDBJ whole genome shotgun (WGS) entry which is preliminary data.</text>
</comment>
<accession>A0A2B9E3Q4</accession>
<sequence length="268" mass="30632">MVGDILKNLVIGLIALVLIVAGGFYIKKYQETVETTGDVQEVKWDVKNKKGNEKADISFQLLNKMNNEVRGVNDQIRAVIVDGNLKNIQQTKPIFAGNGSYKLSSDVVKGEEYTIFLYEDENKSVESFAKKDFGEEKKEKNKDKNKDKNKKKLPVDTVLTKNIGEHQVSLLFGALHPNEAVTLTFQFQAKKGEKMRLNSGRGEVDSLYIVDETREHFLYAIPVDTDEQLQYRITFPEEGTYKIWGDFYINGKKYAKEFSIQVQKRKNS</sequence>
<organism evidence="2 3">
    <name type="scientific">Bacillus cereus</name>
    <dbReference type="NCBI Taxonomy" id="1396"/>
    <lineage>
        <taxon>Bacteria</taxon>
        <taxon>Bacillati</taxon>
        <taxon>Bacillota</taxon>
        <taxon>Bacilli</taxon>
        <taxon>Bacillales</taxon>
        <taxon>Bacillaceae</taxon>
        <taxon>Bacillus</taxon>
        <taxon>Bacillus cereus group</taxon>
    </lineage>
</organism>
<protein>
    <submittedName>
        <fullName evidence="2">Uncharacterized protein</fullName>
    </submittedName>
</protein>
<keyword evidence="1" id="KW-0812">Transmembrane</keyword>
<dbReference type="EMBL" id="NUHO01000036">
    <property type="protein sequence ID" value="PGM94386.1"/>
    <property type="molecule type" value="Genomic_DNA"/>
</dbReference>
<name>A0A2B9E3Q4_BACCE</name>
<dbReference type="RefSeq" id="WP_098776742.1">
    <property type="nucleotide sequence ID" value="NZ_NUHO01000036.1"/>
</dbReference>
<evidence type="ECO:0000256" key="1">
    <source>
        <dbReference type="SAM" id="Phobius"/>
    </source>
</evidence>